<dbReference type="PANTHER" id="PTHR46796">
    <property type="entry name" value="HTH-TYPE TRANSCRIPTIONAL ACTIVATOR RHAS-RELATED"/>
    <property type="match status" value="1"/>
</dbReference>
<organism evidence="5 6">
    <name type="scientific">Neokomagataea tanensis</name>
    <dbReference type="NCBI Taxonomy" id="661191"/>
    <lineage>
        <taxon>Bacteria</taxon>
        <taxon>Pseudomonadati</taxon>
        <taxon>Pseudomonadota</taxon>
        <taxon>Alphaproteobacteria</taxon>
        <taxon>Acetobacterales</taxon>
        <taxon>Acetobacteraceae</taxon>
        <taxon>Neokomagataea</taxon>
    </lineage>
</organism>
<dbReference type="KEGG" id="ntn:D5366_11615"/>
<protein>
    <submittedName>
        <fullName evidence="5">AraC family transcriptional regulator</fullName>
    </submittedName>
</protein>
<keyword evidence="5" id="KW-0614">Plasmid</keyword>
<dbReference type="AlphaFoldDB" id="A0A4Y6VBL4"/>
<dbReference type="SMART" id="SM00342">
    <property type="entry name" value="HTH_ARAC"/>
    <property type="match status" value="1"/>
</dbReference>
<dbReference type="PROSITE" id="PS01124">
    <property type="entry name" value="HTH_ARAC_FAMILY_2"/>
    <property type="match status" value="1"/>
</dbReference>
<dbReference type="InterPro" id="IPR032783">
    <property type="entry name" value="AraC_lig"/>
</dbReference>
<evidence type="ECO:0000259" key="4">
    <source>
        <dbReference type="PROSITE" id="PS01124"/>
    </source>
</evidence>
<evidence type="ECO:0000313" key="5">
    <source>
        <dbReference type="EMBL" id="QDH26060.1"/>
    </source>
</evidence>
<dbReference type="RefSeq" id="WP_141494001.1">
    <property type="nucleotide sequence ID" value="NZ_CP032486.1"/>
</dbReference>
<dbReference type="InterPro" id="IPR009057">
    <property type="entry name" value="Homeodomain-like_sf"/>
</dbReference>
<accession>A0A4Y6VBL4</accession>
<geneLocation type="plasmid" evidence="5">
    <name>unnamed1</name>
</geneLocation>
<dbReference type="InterPro" id="IPR018062">
    <property type="entry name" value="HTH_AraC-typ_CS"/>
</dbReference>
<dbReference type="PROSITE" id="PS00041">
    <property type="entry name" value="HTH_ARAC_FAMILY_1"/>
    <property type="match status" value="1"/>
</dbReference>
<dbReference type="GO" id="GO:0043565">
    <property type="term" value="F:sequence-specific DNA binding"/>
    <property type="evidence" value="ECO:0007669"/>
    <property type="project" value="InterPro"/>
</dbReference>
<keyword evidence="1" id="KW-0805">Transcription regulation</keyword>
<evidence type="ECO:0000313" key="6">
    <source>
        <dbReference type="Proteomes" id="UP000317214"/>
    </source>
</evidence>
<dbReference type="SUPFAM" id="SSF46689">
    <property type="entry name" value="Homeodomain-like"/>
    <property type="match status" value="2"/>
</dbReference>
<name>A0A4Y6VBL4_9PROT</name>
<dbReference type="InterPro" id="IPR050204">
    <property type="entry name" value="AraC_XylS_family_regulators"/>
</dbReference>
<dbReference type="GO" id="GO:0003700">
    <property type="term" value="F:DNA-binding transcription factor activity"/>
    <property type="evidence" value="ECO:0007669"/>
    <property type="project" value="InterPro"/>
</dbReference>
<dbReference type="Proteomes" id="UP000317214">
    <property type="component" value="Plasmid unnamed1"/>
</dbReference>
<keyword evidence="3" id="KW-0804">Transcription</keyword>
<dbReference type="OrthoDB" id="9802263at2"/>
<feature type="domain" description="HTH araC/xylS-type" evidence="4">
    <location>
        <begin position="205"/>
        <end position="304"/>
    </location>
</feature>
<keyword evidence="6" id="KW-1185">Reference proteome</keyword>
<dbReference type="Pfam" id="PF12833">
    <property type="entry name" value="HTH_18"/>
    <property type="match status" value="1"/>
</dbReference>
<evidence type="ECO:0000256" key="3">
    <source>
        <dbReference type="ARBA" id="ARBA00023163"/>
    </source>
</evidence>
<gene>
    <name evidence="5" type="ORF">D5366_11615</name>
</gene>
<evidence type="ECO:0000256" key="2">
    <source>
        <dbReference type="ARBA" id="ARBA00023125"/>
    </source>
</evidence>
<evidence type="ECO:0000256" key="1">
    <source>
        <dbReference type="ARBA" id="ARBA00023015"/>
    </source>
</evidence>
<dbReference type="PANTHER" id="PTHR46796:SF7">
    <property type="entry name" value="ARAC FAMILY TRANSCRIPTIONAL REGULATOR"/>
    <property type="match status" value="1"/>
</dbReference>
<dbReference type="InterPro" id="IPR018060">
    <property type="entry name" value="HTH_AraC"/>
</dbReference>
<keyword evidence="2" id="KW-0238">DNA-binding</keyword>
<dbReference type="EMBL" id="CP032486">
    <property type="protein sequence ID" value="QDH26060.1"/>
    <property type="molecule type" value="Genomic_DNA"/>
</dbReference>
<proteinExistence type="predicted"/>
<dbReference type="Gene3D" id="1.10.10.60">
    <property type="entry name" value="Homeodomain-like"/>
    <property type="match status" value="2"/>
</dbReference>
<dbReference type="Pfam" id="PF12852">
    <property type="entry name" value="Cupin_6"/>
    <property type="match status" value="1"/>
</dbReference>
<sequence length="304" mass="34150">MDLLDRIFLSLKTQGKVWGRVTLGGRYGLAFPKQHAVFIAVMAGNCLINQDEGPLIALNEGDFLFFPAASRFHLRSNAEVAFTTPLTALQLATWQETSILEYQENTVAGVSLVVGCFTLISAEAPLLFQELPSVLHMSANEADILSRQVREMMRDEIASREPGASPTIDRLAEILMIRTIRRAVRDNAWIGGSGWLRALSDARIHRSLQLMHDDLSLIWTVSRLAQAVGMSRSAFADRFRRLVGVTPMAHLTRWRMAFAADLLRSDRKMKIESIASKVGYLSERAFREAFLKTYSCSPNKYRKT</sequence>
<reference evidence="5 6" key="1">
    <citation type="submission" date="2018-09" db="EMBL/GenBank/DDBJ databases">
        <title>The complete genome sequence of Neokomagataea tanensis NBRC 106556(T).</title>
        <authorList>
            <person name="Chua K.-O."/>
            <person name="See-Too W.-S."/>
            <person name="Hong K.-W."/>
            <person name="Yin W.-F."/>
            <person name="Chan K.-G."/>
        </authorList>
    </citation>
    <scope>NUCLEOTIDE SEQUENCE [LARGE SCALE GENOMIC DNA]</scope>
    <source>
        <strain evidence="6">AH13 \ NBRC 106556</strain>
        <plasmid evidence="5 6">unnamed1</plasmid>
    </source>
</reference>